<dbReference type="EMBL" id="AKCU01000512">
    <property type="protein sequence ID" value="EKV04960.1"/>
    <property type="molecule type" value="Genomic_DNA"/>
</dbReference>
<sequence length="50" mass="5770">MQGYSFAPPSGPPREGQKNYVFVDEHNRHKRLKGMRSVHHKPANTDRPDV</sequence>
<feature type="compositionally biased region" description="Basic residues" evidence="1">
    <location>
        <begin position="28"/>
        <end position="42"/>
    </location>
</feature>
<dbReference type="VEuPathDB" id="FungiDB:PDIP_85530"/>
<feature type="region of interest" description="Disordered" evidence="1">
    <location>
        <begin position="28"/>
        <end position="50"/>
    </location>
</feature>
<evidence type="ECO:0000256" key="1">
    <source>
        <dbReference type="SAM" id="MobiDB-lite"/>
    </source>
</evidence>
<feature type="region of interest" description="Disordered" evidence="1">
    <location>
        <begin position="1"/>
        <end position="20"/>
    </location>
</feature>
<dbReference type="Proteomes" id="UP000009886">
    <property type="component" value="Unassembled WGS sequence"/>
</dbReference>
<dbReference type="HOGENOM" id="CLU_3125549_0_0_1"/>
<evidence type="ECO:0000313" key="2">
    <source>
        <dbReference type="EMBL" id="EKV04960.1"/>
    </source>
</evidence>
<accession>K9F6K3</accession>
<protein>
    <submittedName>
        <fullName evidence="2">Uncharacterized protein</fullName>
    </submittedName>
</protein>
<dbReference type="KEGG" id="pdp:PDIP_85530"/>
<comment type="caution">
    <text evidence="2">The sequence shown here is derived from an EMBL/GenBank/DDBJ whole genome shotgun (WGS) entry which is preliminary data.</text>
</comment>
<name>K9F6K3_PEND1</name>
<organism evidence="2 3">
    <name type="scientific">Penicillium digitatum (strain Pd1 / CECT 20795)</name>
    <name type="common">Green mold</name>
    <dbReference type="NCBI Taxonomy" id="1170230"/>
    <lineage>
        <taxon>Eukaryota</taxon>
        <taxon>Fungi</taxon>
        <taxon>Dikarya</taxon>
        <taxon>Ascomycota</taxon>
        <taxon>Pezizomycotina</taxon>
        <taxon>Eurotiomycetes</taxon>
        <taxon>Eurotiomycetidae</taxon>
        <taxon>Eurotiales</taxon>
        <taxon>Aspergillaceae</taxon>
        <taxon>Penicillium</taxon>
    </lineage>
</organism>
<dbReference type="OrthoDB" id="2283631at2759"/>
<proteinExistence type="predicted"/>
<dbReference type="AlphaFoldDB" id="K9F6K3"/>
<reference evidence="3" key="1">
    <citation type="journal article" date="2012" name="BMC Genomics">
        <title>Genome sequence of the necrotrophic fungus Penicillium digitatum, the main postharvest pathogen of citrus.</title>
        <authorList>
            <person name="Marcet-Houben M."/>
            <person name="Ballester A.-R."/>
            <person name="de la Fuente B."/>
            <person name="Harries E."/>
            <person name="Marcos J.F."/>
            <person name="Gonzalez-Candelas L."/>
            <person name="Gabaldon T."/>
        </authorList>
    </citation>
    <scope>NUCLEOTIDE SEQUENCE [LARGE SCALE GENOMIC DNA]</scope>
    <source>
        <strain evidence="3">Pd1 / CECT 20795</strain>
    </source>
</reference>
<evidence type="ECO:0000313" key="3">
    <source>
        <dbReference type="Proteomes" id="UP000009886"/>
    </source>
</evidence>
<gene>
    <name evidence="2" type="ORF">PDIP_85530</name>
</gene>